<evidence type="ECO:0000313" key="2">
    <source>
        <dbReference type="EMBL" id="TSJ47768.1"/>
    </source>
</evidence>
<dbReference type="AlphaFoldDB" id="A0A556N6L2"/>
<sequence length="156" mass="18527">MRTFKFIPILFIGFYFITGFTNPKPSETEQIDQLIDNWHKAASEANYANYFAFMSDHFIFLGTDPSERWNKEEFGAFCKPYFDQGKGWDFRKIERHIEISKDGKVAWFDEKINTWMKDCRGSGVLVKVGKNWKLSQYNLAVLIENDKIQEFIRLRE</sequence>
<reference evidence="2 3" key="1">
    <citation type="submission" date="2019-07" db="EMBL/GenBank/DDBJ databases">
        <authorList>
            <person name="Huq M.A."/>
        </authorList>
    </citation>
    <scope>NUCLEOTIDE SEQUENCE [LARGE SCALE GENOMIC DNA]</scope>
    <source>
        <strain evidence="2 3">MAH-3</strain>
    </source>
</reference>
<proteinExistence type="predicted"/>
<name>A0A556N6L2_9FLAO</name>
<protein>
    <submittedName>
        <fullName evidence="2">Nuclear transport factor 2 family protein</fullName>
    </submittedName>
</protein>
<evidence type="ECO:0000259" key="1">
    <source>
        <dbReference type="Pfam" id="PF13474"/>
    </source>
</evidence>
<organism evidence="2 3">
    <name type="scientific">Fluviicola chungangensis</name>
    <dbReference type="NCBI Taxonomy" id="2597671"/>
    <lineage>
        <taxon>Bacteria</taxon>
        <taxon>Pseudomonadati</taxon>
        <taxon>Bacteroidota</taxon>
        <taxon>Flavobacteriia</taxon>
        <taxon>Flavobacteriales</taxon>
        <taxon>Crocinitomicaceae</taxon>
        <taxon>Fluviicola</taxon>
    </lineage>
</organism>
<feature type="domain" description="SnoaL-like" evidence="1">
    <location>
        <begin position="31"/>
        <end position="143"/>
    </location>
</feature>
<accession>A0A556N6L2</accession>
<comment type="caution">
    <text evidence="2">The sequence shown here is derived from an EMBL/GenBank/DDBJ whole genome shotgun (WGS) entry which is preliminary data.</text>
</comment>
<dbReference type="EMBL" id="VLPL01000001">
    <property type="protein sequence ID" value="TSJ47768.1"/>
    <property type="molecule type" value="Genomic_DNA"/>
</dbReference>
<dbReference type="Gene3D" id="3.10.450.50">
    <property type="match status" value="1"/>
</dbReference>
<dbReference type="OrthoDB" id="271716at2"/>
<dbReference type="SUPFAM" id="SSF54427">
    <property type="entry name" value="NTF2-like"/>
    <property type="match status" value="1"/>
</dbReference>
<dbReference type="InterPro" id="IPR037401">
    <property type="entry name" value="SnoaL-like"/>
</dbReference>
<dbReference type="InterPro" id="IPR032710">
    <property type="entry name" value="NTF2-like_dom_sf"/>
</dbReference>
<gene>
    <name evidence="2" type="ORF">FO442_01165</name>
</gene>
<dbReference type="Proteomes" id="UP000316008">
    <property type="component" value="Unassembled WGS sequence"/>
</dbReference>
<dbReference type="Pfam" id="PF13474">
    <property type="entry name" value="SnoaL_3"/>
    <property type="match status" value="1"/>
</dbReference>
<dbReference type="RefSeq" id="WP_144331303.1">
    <property type="nucleotide sequence ID" value="NZ_VLPL01000001.1"/>
</dbReference>
<keyword evidence="3" id="KW-1185">Reference proteome</keyword>
<evidence type="ECO:0000313" key="3">
    <source>
        <dbReference type="Proteomes" id="UP000316008"/>
    </source>
</evidence>